<dbReference type="AlphaFoldDB" id="A0A917DLU0"/>
<organism evidence="1 2">
    <name type="scientific">Emticicia aquatilis</name>
    <dbReference type="NCBI Taxonomy" id="1537369"/>
    <lineage>
        <taxon>Bacteria</taxon>
        <taxon>Pseudomonadati</taxon>
        <taxon>Bacteroidota</taxon>
        <taxon>Cytophagia</taxon>
        <taxon>Cytophagales</taxon>
        <taxon>Leadbetterellaceae</taxon>
        <taxon>Emticicia</taxon>
    </lineage>
</organism>
<gene>
    <name evidence="1" type="ORF">GCM10011514_11020</name>
</gene>
<evidence type="ECO:0000313" key="1">
    <source>
        <dbReference type="EMBL" id="GGD48715.1"/>
    </source>
</evidence>
<name>A0A917DLU0_9BACT</name>
<reference evidence="1" key="2">
    <citation type="submission" date="2020-09" db="EMBL/GenBank/DDBJ databases">
        <authorList>
            <person name="Sun Q."/>
            <person name="Zhou Y."/>
        </authorList>
    </citation>
    <scope>NUCLEOTIDE SEQUENCE</scope>
    <source>
        <strain evidence="1">CGMCC 1.15958</strain>
    </source>
</reference>
<sequence length="60" mass="7020">MILNQSAVPLPKLSEFIEARIIKKIKARTSLNMKMYCSIFLQIKTKKMNIAIKNLCWHNL</sequence>
<comment type="caution">
    <text evidence="1">The sequence shown here is derived from an EMBL/GenBank/DDBJ whole genome shotgun (WGS) entry which is preliminary data.</text>
</comment>
<accession>A0A917DLU0</accession>
<dbReference type="EMBL" id="BMKK01000002">
    <property type="protein sequence ID" value="GGD48715.1"/>
    <property type="molecule type" value="Genomic_DNA"/>
</dbReference>
<keyword evidence="2" id="KW-1185">Reference proteome</keyword>
<reference evidence="1" key="1">
    <citation type="journal article" date="2014" name="Int. J. Syst. Evol. Microbiol.">
        <title>Complete genome sequence of Corynebacterium casei LMG S-19264T (=DSM 44701T), isolated from a smear-ripened cheese.</title>
        <authorList>
            <consortium name="US DOE Joint Genome Institute (JGI-PGF)"/>
            <person name="Walter F."/>
            <person name="Albersmeier A."/>
            <person name="Kalinowski J."/>
            <person name="Ruckert C."/>
        </authorList>
    </citation>
    <scope>NUCLEOTIDE SEQUENCE</scope>
    <source>
        <strain evidence="1">CGMCC 1.15958</strain>
    </source>
</reference>
<proteinExistence type="predicted"/>
<dbReference type="Proteomes" id="UP000609064">
    <property type="component" value="Unassembled WGS sequence"/>
</dbReference>
<protein>
    <submittedName>
        <fullName evidence="1">Uncharacterized protein</fullName>
    </submittedName>
</protein>
<evidence type="ECO:0000313" key="2">
    <source>
        <dbReference type="Proteomes" id="UP000609064"/>
    </source>
</evidence>